<feature type="domain" description="Plastocyanin-like" evidence="11">
    <location>
        <begin position="44"/>
        <end position="158"/>
    </location>
</feature>
<comment type="caution">
    <text evidence="12">The sequence shown here is derived from an EMBL/GenBank/DDBJ whole genome shotgun (WGS) entry which is preliminary data.</text>
</comment>
<dbReference type="CDD" id="cd13898">
    <property type="entry name" value="CuRO_3_Abr2_like"/>
    <property type="match status" value="1"/>
</dbReference>
<keyword evidence="3 8" id="KW-0732">Signal</keyword>
<evidence type="ECO:0000256" key="3">
    <source>
        <dbReference type="ARBA" id="ARBA00022729"/>
    </source>
</evidence>
<feature type="domain" description="Plastocyanin-like" evidence="9">
    <location>
        <begin position="257"/>
        <end position="335"/>
    </location>
</feature>
<keyword evidence="6" id="KW-0186">Copper</keyword>
<dbReference type="InterPro" id="IPR001117">
    <property type="entry name" value="Cu-oxidase_2nd"/>
</dbReference>
<dbReference type="Pfam" id="PF00394">
    <property type="entry name" value="Cu-oxidase"/>
    <property type="match status" value="1"/>
</dbReference>
<dbReference type="InterPro" id="IPR011707">
    <property type="entry name" value="Cu-oxidase-like_N"/>
</dbReference>
<dbReference type="AlphaFoldDB" id="A0AAD9MCI0"/>
<reference evidence="12" key="1">
    <citation type="journal article" date="2023" name="Mol. Plant Microbe Interact.">
        <title>Elucidating the Obligate Nature and Biological Capacity of an Invasive Fungal Corn Pathogen.</title>
        <authorList>
            <person name="MacCready J.S."/>
            <person name="Roggenkamp E.M."/>
            <person name="Gdanetz K."/>
            <person name="Chilvers M.I."/>
        </authorList>
    </citation>
    <scope>NUCLEOTIDE SEQUENCE</scope>
    <source>
        <strain evidence="12">PM02</strain>
    </source>
</reference>
<dbReference type="PANTHER" id="PTHR11709:SF488">
    <property type="entry name" value="LACCASE-RELATED"/>
    <property type="match status" value="1"/>
</dbReference>
<evidence type="ECO:0000259" key="10">
    <source>
        <dbReference type="Pfam" id="PF07731"/>
    </source>
</evidence>
<dbReference type="Pfam" id="PF07732">
    <property type="entry name" value="Cu-oxidase_3"/>
    <property type="match status" value="1"/>
</dbReference>
<name>A0AAD9MCI0_9PEZI</name>
<sequence>MRTTTAAAIAGWMLSALASAKAPQLLSPLTALPDGESRKFNLEVTWGNSAPDGRSRQMFLINGKYPGPRLEMNQGEEIEVLVTNKSPYNTTIHFHGIEQYLTPWSDGVPGVTQRFIKPGQSFLAQWTATQYGSYWYHSHEKGQISDGLYGAIKIHPKSDVATPFETISSDAATLAAITKAGRIDCWSADKITSLLSPAQKNFLVLANLTNFSPKGCMPAKVFSDVIGKATKTDISVLPSDIFGDCTATDAALEVIKVTQTSCEAQKWLALDVIGAFSMLTTSFSIDSLSMWVYAVDGEYITPQKVQAMSVTNGDRFSLLVQLKTPGDYTVRVASTWQTQVIAGVATIQFKNAGAKNAGAKQATPTVYIDDAGINKTADVAFFSQKAQKAFPPKPVAKVADKTFRLALNLDKNHTYNWALNGTMLPAKLDAAEPFLFAPHPADFENVTISTLNGNWVDLILVTATIPMPPHPIHKHGNKMFLIGQGVGAFNWSSTAEAMAAIPEQFNLVDPPMRDGFSTIEAIKQPSWMVIRYQASLPGAWILHCHIESHMLGGMAMVIQDGINAWPLTPVEYSSFNA</sequence>
<evidence type="ECO:0000313" key="13">
    <source>
        <dbReference type="Proteomes" id="UP001217918"/>
    </source>
</evidence>
<evidence type="ECO:0000256" key="2">
    <source>
        <dbReference type="ARBA" id="ARBA00022723"/>
    </source>
</evidence>
<dbReference type="FunFam" id="2.60.40.420:FF:000036">
    <property type="entry name" value="L-ascorbate oxidase"/>
    <property type="match status" value="1"/>
</dbReference>
<evidence type="ECO:0000256" key="4">
    <source>
        <dbReference type="ARBA" id="ARBA00022737"/>
    </source>
</evidence>
<dbReference type="EMBL" id="JAQQPM010000002">
    <property type="protein sequence ID" value="KAK2068898.1"/>
    <property type="molecule type" value="Genomic_DNA"/>
</dbReference>
<dbReference type="CDD" id="cd13850">
    <property type="entry name" value="CuRO_1_Abr2_like"/>
    <property type="match status" value="1"/>
</dbReference>
<dbReference type="PROSITE" id="PS00080">
    <property type="entry name" value="MULTICOPPER_OXIDASE2"/>
    <property type="match status" value="1"/>
</dbReference>
<dbReference type="Proteomes" id="UP001217918">
    <property type="component" value="Unassembled WGS sequence"/>
</dbReference>
<keyword evidence="2" id="KW-0479">Metal-binding</keyword>
<dbReference type="InterPro" id="IPR011706">
    <property type="entry name" value="Cu-oxidase_C"/>
</dbReference>
<evidence type="ECO:0000256" key="5">
    <source>
        <dbReference type="ARBA" id="ARBA00023002"/>
    </source>
</evidence>
<dbReference type="InterPro" id="IPR033138">
    <property type="entry name" value="Cu_oxidase_CS"/>
</dbReference>
<dbReference type="InterPro" id="IPR045087">
    <property type="entry name" value="Cu-oxidase_fam"/>
</dbReference>
<evidence type="ECO:0000313" key="12">
    <source>
        <dbReference type="EMBL" id="KAK2068898.1"/>
    </source>
</evidence>
<organism evidence="12 13">
    <name type="scientific">Phyllachora maydis</name>
    <dbReference type="NCBI Taxonomy" id="1825666"/>
    <lineage>
        <taxon>Eukaryota</taxon>
        <taxon>Fungi</taxon>
        <taxon>Dikarya</taxon>
        <taxon>Ascomycota</taxon>
        <taxon>Pezizomycotina</taxon>
        <taxon>Sordariomycetes</taxon>
        <taxon>Sordariomycetidae</taxon>
        <taxon>Phyllachorales</taxon>
        <taxon>Phyllachoraceae</taxon>
        <taxon>Phyllachora</taxon>
    </lineage>
</organism>
<evidence type="ECO:0000256" key="8">
    <source>
        <dbReference type="SAM" id="SignalP"/>
    </source>
</evidence>
<feature type="chain" id="PRO_5042133729" description="Laccase" evidence="8">
    <location>
        <begin position="21"/>
        <end position="577"/>
    </location>
</feature>
<keyword evidence="5" id="KW-0560">Oxidoreductase</keyword>
<dbReference type="Pfam" id="PF07731">
    <property type="entry name" value="Cu-oxidase_2"/>
    <property type="match status" value="1"/>
</dbReference>
<keyword evidence="13" id="KW-1185">Reference proteome</keyword>
<proteinExistence type="inferred from homology"/>
<keyword evidence="4" id="KW-0677">Repeat</keyword>
<evidence type="ECO:0000256" key="1">
    <source>
        <dbReference type="ARBA" id="ARBA00010609"/>
    </source>
</evidence>
<gene>
    <name evidence="12" type="ORF">P8C59_003514</name>
</gene>
<keyword evidence="7" id="KW-0325">Glycoprotein</keyword>
<evidence type="ECO:0000256" key="6">
    <source>
        <dbReference type="ARBA" id="ARBA00023008"/>
    </source>
</evidence>
<evidence type="ECO:0008006" key="14">
    <source>
        <dbReference type="Google" id="ProtNLM"/>
    </source>
</evidence>
<accession>A0AAD9MCI0</accession>
<dbReference type="InterPro" id="IPR002355">
    <property type="entry name" value="Cu_oxidase_Cu_BS"/>
</dbReference>
<dbReference type="GO" id="GO:0016491">
    <property type="term" value="F:oxidoreductase activity"/>
    <property type="evidence" value="ECO:0007669"/>
    <property type="project" value="UniProtKB-KW"/>
</dbReference>
<feature type="domain" description="Plastocyanin-like" evidence="10">
    <location>
        <begin position="445"/>
        <end position="559"/>
    </location>
</feature>
<dbReference type="PROSITE" id="PS00079">
    <property type="entry name" value="MULTICOPPER_OXIDASE1"/>
    <property type="match status" value="1"/>
</dbReference>
<dbReference type="Gene3D" id="2.60.40.420">
    <property type="entry name" value="Cupredoxins - blue copper proteins"/>
    <property type="match status" value="3"/>
</dbReference>
<feature type="signal peptide" evidence="8">
    <location>
        <begin position="1"/>
        <end position="20"/>
    </location>
</feature>
<comment type="similarity">
    <text evidence="1">Belongs to the multicopper oxidase family.</text>
</comment>
<evidence type="ECO:0000256" key="7">
    <source>
        <dbReference type="ARBA" id="ARBA00023180"/>
    </source>
</evidence>
<dbReference type="InterPro" id="IPR008972">
    <property type="entry name" value="Cupredoxin"/>
</dbReference>
<evidence type="ECO:0000259" key="9">
    <source>
        <dbReference type="Pfam" id="PF00394"/>
    </source>
</evidence>
<protein>
    <recommendedName>
        <fullName evidence="14">Laccase</fullName>
    </recommendedName>
</protein>
<dbReference type="PANTHER" id="PTHR11709">
    <property type="entry name" value="MULTI-COPPER OXIDASE"/>
    <property type="match status" value="1"/>
</dbReference>
<evidence type="ECO:0000259" key="11">
    <source>
        <dbReference type="Pfam" id="PF07732"/>
    </source>
</evidence>
<dbReference type="GO" id="GO:0005507">
    <property type="term" value="F:copper ion binding"/>
    <property type="evidence" value="ECO:0007669"/>
    <property type="project" value="InterPro"/>
</dbReference>
<dbReference type="SUPFAM" id="SSF49503">
    <property type="entry name" value="Cupredoxins"/>
    <property type="match status" value="3"/>
</dbReference>